<dbReference type="InParanoid" id="K3WDT6"/>
<sequence length="400" mass="45164">MYSLDAVLWKGKRSEKEAAMKKAKQSAYGSALPRVAQDKKIKQIYGKTTKEMYESYLSRVDHWMQDAPAQNWTKEYDKETYSRAYVPRERQKEKDIGGPTVKIGSYSPRGVYKGGGKCVRQLVDPKVMDTNALPRELYKQRIINFEKTREKHKELHPPMAIPKNKPLTCGKYFVSDVICCSSQDDDRHEHGHGGSNQQHSSRCRKCAAHCCSSSSPEHQEEDLDEAIKEREDVATKHYFRHIHSRVGRGDDKGPQPTAEYVASPKWRVHDPHKWISRDFSTTIAPTNTHTATLVSISGMPYKPSLLIAERFSPTNRNVATATSPLVIAFVSSFSARARAKGQDRGGKRATIPTARAKEILQLDVDGSHSWTEISSTVYAASRNRHQSRRRVDLGDPTPSP</sequence>
<dbReference type="eggNOG" id="ENOG502SFDI">
    <property type="taxonomic scope" value="Eukaryota"/>
</dbReference>
<keyword evidence="3" id="KW-1185">Reference proteome</keyword>
<evidence type="ECO:0000256" key="1">
    <source>
        <dbReference type="SAM" id="MobiDB-lite"/>
    </source>
</evidence>
<dbReference type="OMA" id="HPPMAFL"/>
<reference evidence="3" key="1">
    <citation type="journal article" date="2010" name="Genome Biol.">
        <title>Genome sequence of the necrotrophic plant pathogen Pythium ultimum reveals original pathogenicity mechanisms and effector repertoire.</title>
        <authorList>
            <person name="Levesque C.A."/>
            <person name="Brouwer H."/>
            <person name="Cano L."/>
            <person name="Hamilton J.P."/>
            <person name="Holt C."/>
            <person name="Huitema E."/>
            <person name="Raffaele S."/>
            <person name="Robideau G.P."/>
            <person name="Thines M."/>
            <person name="Win J."/>
            <person name="Zerillo M.M."/>
            <person name="Beakes G.W."/>
            <person name="Boore J.L."/>
            <person name="Busam D."/>
            <person name="Dumas B."/>
            <person name="Ferriera S."/>
            <person name="Fuerstenberg S.I."/>
            <person name="Gachon C.M."/>
            <person name="Gaulin E."/>
            <person name="Govers F."/>
            <person name="Grenville-Briggs L."/>
            <person name="Horner N."/>
            <person name="Hostetler J."/>
            <person name="Jiang R.H."/>
            <person name="Johnson J."/>
            <person name="Krajaejun T."/>
            <person name="Lin H."/>
            <person name="Meijer H.J."/>
            <person name="Moore B."/>
            <person name="Morris P."/>
            <person name="Phuntmart V."/>
            <person name="Puiu D."/>
            <person name="Shetty J."/>
            <person name="Stajich J.E."/>
            <person name="Tripathy S."/>
            <person name="Wawra S."/>
            <person name="van West P."/>
            <person name="Whitty B.R."/>
            <person name="Coutinho P.M."/>
            <person name="Henrissat B."/>
            <person name="Martin F."/>
            <person name="Thomas P.D."/>
            <person name="Tyler B.M."/>
            <person name="De Vries R.P."/>
            <person name="Kamoun S."/>
            <person name="Yandell M."/>
            <person name="Tisserat N."/>
            <person name="Buell C.R."/>
        </authorList>
    </citation>
    <scope>NUCLEOTIDE SEQUENCE</scope>
    <source>
        <strain evidence="3">DAOM:BR144</strain>
    </source>
</reference>
<dbReference type="EnsemblProtists" id="PYU1_T003127">
    <property type="protein sequence ID" value="PYU1_T003127"/>
    <property type="gene ID" value="PYU1_G003123"/>
</dbReference>
<dbReference type="VEuPathDB" id="FungiDB:PYU1_G003123"/>
<dbReference type="EMBL" id="GL376603">
    <property type="status" value="NOT_ANNOTATED_CDS"/>
    <property type="molecule type" value="Genomic_DNA"/>
</dbReference>
<reference evidence="3" key="2">
    <citation type="submission" date="2010-04" db="EMBL/GenBank/DDBJ databases">
        <authorList>
            <person name="Buell R."/>
            <person name="Hamilton J."/>
            <person name="Hostetler J."/>
        </authorList>
    </citation>
    <scope>NUCLEOTIDE SEQUENCE [LARGE SCALE GENOMIC DNA]</scope>
    <source>
        <strain evidence="3">DAOM:BR144</strain>
    </source>
</reference>
<protein>
    <submittedName>
        <fullName evidence="2">Uncharacterized protein</fullName>
    </submittedName>
</protein>
<dbReference type="HOGENOM" id="CLU_061473_0_0_1"/>
<dbReference type="Proteomes" id="UP000019132">
    <property type="component" value="Unassembled WGS sequence"/>
</dbReference>
<accession>K3WDT6</accession>
<proteinExistence type="predicted"/>
<evidence type="ECO:0000313" key="2">
    <source>
        <dbReference type="EnsemblProtists" id="PYU1_T003127"/>
    </source>
</evidence>
<organism evidence="2 3">
    <name type="scientific">Globisporangium ultimum (strain ATCC 200006 / CBS 805.95 / DAOM BR144)</name>
    <name type="common">Pythium ultimum</name>
    <dbReference type="NCBI Taxonomy" id="431595"/>
    <lineage>
        <taxon>Eukaryota</taxon>
        <taxon>Sar</taxon>
        <taxon>Stramenopiles</taxon>
        <taxon>Oomycota</taxon>
        <taxon>Peronosporomycetes</taxon>
        <taxon>Pythiales</taxon>
        <taxon>Pythiaceae</taxon>
        <taxon>Globisporangium</taxon>
    </lineage>
</organism>
<feature type="region of interest" description="Disordered" evidence="1">
    <location>
        <begin position="381"/>
        <end position="400"/>
    </location>
</feature>
<reference evidence="2" key="3">
    <citation type="submission" date="2015-02" db="UniProtKB">
        <authorList>
            <consortium name="EnsemblProtists"/>
        </authorList>
    </citation>
    <scope>IDENTIFICATION</scope>
    <source>
        <strain evidence="2">DAOM BR144</strain>
    </source>
</reference>
<dbReference type="AlphaFoldDB" id="K3WDT6"/>
<name>K3WDT6_GLOUD</name>
<evidence type="ECO:0000313" key="3">
    <source>
        <dbReference type="Proteomes" id="UP000019132"/>
    </source>
</evidence>